<comment type="caution">
    <text evidence="1">The sequence shown here is derived from an EMBL/GenBank/DDBJ whole genome shotgun (WGS) entry which is preliminary data.</text>
</comment>
<protein>
    <submittedName>
        <fullName evidence="1">Uncharacterized protein</fullName>
    </submittedName>
</protein>
<gene>
    <name evidence="1" type="ORF">OJ16_10155</name>
</gene>
<reference evidence="1 2" key="1">
    <citation type="submission" date="2014-11" db="EMBL/GenBank/DDBJ databases">
        <title>Draft Genome Sequence of Vibrio piscirenalis strains CECT 8603T and CECT 8604, two marine Gammaproteobacterium isolated from cultured gilthead sea bream (Sparus aurata).</title>
        <authorList>
            <person name="Arahal D.R."/>
            <person name="Rodrigo-Torres L."/>
            <person name="Lucena T."/>
            <person name="Pujalte M.J."/>
        </authorList>
    </citation>
    <scope>NUCLEOTIDE SEQUENCE [LARGE SCALE GENOMIC DNA]</scope>
    <source>
        <strain evidence="1 2">DCR 1-4-2</strain>
    </source>
</reference>
<dbReference type="STRING" id="1461322.OJ16_10155"/>
<evidence type="ECO:0000313" key="2">
    <source>
        <dbReference type="Proteomes" id="UP000031672"/>
    </source>
</evidence>
<dbReference type="EMBL" id="JTKH01000019">
    <property type="protein sequence ID" value="KII78378.1"/>
    <property type="molecule type" value="Genomic_DNA"/>
</dbReference>
<accession>A0A0C2NT27</accession>
<name>A0A0C2K8L2_9VIBR</name>
<evidence type="ECO:0000313" key="1">
    <source>
        <dbReference type="EMBL" id="KII78378.1"/>
    </source>
</evidence>
<accession>A0A0C2K8L2</accession>
<organism evidence="1 2">
    <name type="scientific">Vibrio renipiscarius</name>
    <dbReference type="NCBI Taxonomy" id="1461322"/>
    <lineage>
        <taxon>Bacteria</taxon>
        <taxon>Pseudomonadati</taxon>
        <taxon>Pseudomonadota</taxon>
        <taxon>Gammaproteobacteria</taxon>
        <taxon>Vibrionales</taxon>
        <taxon>Vibrionaceae</taxon>
        <taxon>Vibrio</taxon>
    </lineage>
</organism>
<proteinExistence type="predicted"/>
<keyword evidence="2" id="KW-1185">Reference proteome</keyword>
<dbReference type="AlphaFoldDB" id="A0A0C2K8L2"/>
<dbReference type="Proteomes" id="UP000031672">
    <property type="component" value="Unassembled WGS sequence"/>
</dbReference>
<sequence>MLVFRIDLAITSSVEINSHGNDSESASMRGQALSSSLTIWKAKILYGFCNLMDRFKAVHCDAESSSNENNIKRIKQ</sequence>